<accession>A0A9R0J664</accession>
<dbReference type="InterPro" id="IPR000571">
    <property type="entry name" value="Znf_CCCH"/>
</dbReference>
<keyword evidence="3 7" id="KW-0862">Zinc</keyword>
<dbReference type="Gene3D" id="3.30.70.330">
    <property type="match status" value="1"/>
</dbReference>
<evidence type="ECO:0000256" key="6">
    <source>
        <dbReference type="PROSITE-ProRule" id="PRU00176"/>
    </source>
</evidence>
<dbReference type="SMART" id="SM00360">
    <property type="entry name" value="RRM"/>
    <property type="match status" value="1"/>
</dbReference>
<dbReference type="Proteomes" id="UP000813463">
    <property type="component" value="Chromosome 4"/>
</dbReference>
<dbReference type="PANTHER" id="PTHR24009:SF11">
    <property type="entry name" value="ZINC FINGER CCCH DOMAIN-CONTAINING PROTEIN 53-LIKE"/>
    <property type="match status" value="1"/>
</dbReference>
<dbReference type="GeneID" id="110801126"/>
<gene>
    <name evidence="12" type="primary">LOC110801126</name>
</gene>
<dbReference type="KEGG" id="soe:110801126"/>
<feature type="compositionally biased region" description="Polar residues" evidence="8">
    <location>
        <begin position="641"/>
        <end position="651"/>
    </location>
</feature>
<dbReference type="PANTHER" id="PTHR24009">
    <property type="entry name" value="RNA-BINDING (RRM/RBD/RNP MOTIFS)"/>
    <property type="match status" value="1"/>
</dbReference>
<organism evidence="11 12">
    <name type="scientific">Spinacia oleracea</name>
    <name type="common">Spinach</name>
    <dbReference type="NCBI Taxonomy" id="3562"/>
    <lineage>
        <taxon>Eukaryota</taxon>
        <taxon>Viridiplantae</taxon>
        <taxon>Streptophyta</taxon>
        <taxon>Embryophyta</taxon>
        <taxon>Tracheophyta</taxon>
        <taxon>Spermatophyta</taxon>
        <taxon>Magnoliopsida</taxon>
        <taxon>eudicotyledons</taxon>
        <taxon>Gunneridae</taxon>
        <taxon>Pentapetalae</taxon>
        <taxon>Caryophyllales</taxon>
        <taxon>Chenopodiaceae</taxon>
        <taxon>Chenopodioideae</taxon>
        <taxon>Anserineae</taxon>
        <taxon>Spinacia</taxon>
    </lineage>
</organism>
<keyword evidence="1 7" id="KW-0479">Metal-binding</keyword>
<feature type="region of interest" description="Disordered" evidence="8">
    <location>
        <begin position="61"/>
        <end position="131"/>
    </location>
</feature>
<dbReference type="AlphaFoldDB" id="A0A9R0J664"/>
<dbReference type="PROSITE" id="PS50102">
    <property type="entry name" value="RRM"/>
    <property type="match status" value="1"/>
</dbReference>
<feature type="region of interest" description="Disordered" evidence="8">
    <location>
        <begin position="583"/>
        <end position="665"/>
    </location>
</feature>
<dbReference type="InterPro" id="IPR000504">
    <property type="entry name" value="RRM_dom"/>
</dbReference>
<evidence type="ECO:0000256" key="5">
    <source>
        <dbReference type="ARBA" id="ARBA00023125"/>
    </source>
</evidence>
<dbReference type="InterPro" id="IPR012677">
    <property type="entry name" value="Nucleotide-bd_a/b_plait_sf"/>
</dbReference>
<dbReference type="RefSeq" id="XP_021862137.2">
    <property type="nucleotide sequence ID" value="XM_022006445.2"/>
</dbReference>
<dbReference type="GO" id="GO:0008270">
    <property type="term" value="F:zinc ion binding"/>
    <property type="evidence" value="ECO:0007669"/>
    <property type="project" value="UniProtKB-KW"/>
</dbReference>
<feature type="domain" description="C3H1-type" evidence="10">
    <location>
        <begin position="279"/>
        <end position="306"/>
    </location>
</feature>
<feature type="zinc finger region" description="C3H1-type" evidence="7">
    <location>
        <begin position="279"/>
        <end position="306"/>
    </location>
</feature>
<evidence type="ECO:0000256" key="1">
    <source>
        <dbReference type="ARBA" id="ARBA00022723"/>
    </source>
</evidence>
<dbReference type="PROSITE" id="PS50103">
    <property type="entry name" value="ZF_C3H1"/>
    <property type="match status" value="1"/>
</dbReference>
<dbReference type="GO" id="GO:0003677">
    <property type="term" value="F:DNA binding"/>
    <property type="evidence" value="ECO:0007669"/>
    <property type="project" value="UniProtKB-KW"/>
</dbReference>
<reference evidence="12" key="2">
    <citation type="submission" date="2025-08" db="UniProtKB">
        <authorList>
            <consortium name="RefSeq"/>
        </authorList>
    </citation>
    <scope>IDENTIFICATION</scope>
    <source>
        <tissue evidence="12">Leaf</tissue>
    </source>
</reference>
<evidence type="ECO:0000256" key="2">
    <source>
        <dbReference type="ARBA" id="ARBA00022771"/>
    </source>
</evidence>
<dbReference type="CDD" id="cd12458">
    <property type="entry name" value="RRM_AtC3H46_like"/>
    <property type="match status" value="1"/>
</dbReference>
<dbReference type="SUPFAM" id="SSF90229">
    <property type="entry name" value="CCCH zinc finger"/>
    <property type="match status" value="1"/>
</dbReference>
<sequence length="744" mass="80789">MESYDATRAVFSRVQSIDPENASKIIGYILLHHGEKDMIRFAYGPETLILSIANRAKTDLGLSSNTSSASSQTPNLNLVTSSSSSHPITISRPNPLSLPLSSPRLSGNGVGFNPSSPSSPSVWAHHHHNNNQSVSPNSLSYAAVVNGTCNNNGNNTTTNGGSFSSSSLGSPQIGFSGNHNNNNNSGSDEYHLQEQQGMSFVDPLFSKNVDFFEQSSMDLMSPGCRSDSMVYPSFWENSSSSPNGMENSTTAAAAAAHFHHRRSASFNDMYYGSDDSTSGFGFKPCLYYTRGFCKNGSSCKFVHGGGSCGGGGGFSDSGDNCGPPPPMVGSPCSNKYDAFEQCQEEIFRSKLAQQQQRLVAAQLMAAAAAGGGGMSLPYNKLNFLQSEAQRSAAAALMMGEEFHKLHGRSRMSRNDFAAMDSNPGSRQIYLTFPADSTFKEEDVSSYFNLYGPVQDVRIPYQQKRMFGFVTFVYPETVKLILAKGNPHFVCDSRVLVKPYKEKSKLPDKKQHQQQMERGEYSSCSSPSGHDCRDPYEFQLGGRMMYSTQEMLLRKKLEEQADFQQALEFQGRRMMSLQLLDLKNQQQQHNAGSPISSPHMPTHFHPNQTGAPNGISPDGSEENNGSPTRVSDEQVAEEGVNASLSSDCNGQSNKEDRPKTEESELAESGLEHILPDSLFASPKKSATEQQRGSSVFLPEFDINNNNSAVNGSDSSLPASSPLGLAHKSCYFEMPRVSPGQGALGM</sequence>
<evidence type="ECO:0000256" key="7">
    <source>
        <dbReference type="PROSITE-ProRule" id="PRU00723"/>
    </source>
</evidence>
<keyword evidence="5" id="KW-0238">DNA-binding</keyword>
<feature type="compositionally biased region" description="Basic and acidic residues" evidence="8">
    <location>
        <begin position="501"/>
        <end position="519"/>
    </location>
</feature>
<dbReference type="InterPro" id="IPR035979">
    <property type="entry name" value="RBD_domain_sf"/>
</dbReference>
<reference evidence="11" key="1">
    <citation type="journal article" date="2021" name="Nat. Commun.">
        <title>Genomic analyses provide insights into spinach domestication and the genetic basis of agronomic traits.</title>
        <authorList>
            <person name="Cai X."/>
            <person name="Sun X."/>
            <person name="Xu C."/>
            <person name="Sun H."/>
            <person name="Wang X."/>
            <person name="Ge C."/>
            <person name="Zhang Z."/>
            <person name="Wang Q."/>
            <person name="Fei Z."/>
            <person name="Jiao C."/>
            <person name="Wang Q."/>
        </authorList>
    </citation>
    <scope>NUCLEOTIDE SEQUENCE [LARGE SCALE GENOMIC DNA]</scope>
    <source>
        <strain evidence="11">cv. Varoflay</strain>
    </source>
</reference>
<proteinExistence type="predicted"/>
<dbReference type="InterPro" id="IPR056276">
    <property type="entry name" value="AtC3H46-like_PABC-like"/>
</dbReference>
<feature type="compositionally biased region" description="Basic and acidic residues" evidence="8">
    <location>
        <begin position="652"/>
        <end position="661"/>
    </location>
</feature>
<feature type="domain" description="RRM" evidence="9">
    <location>
        <begin position="426"/>
        <end position="502"/>
    </location>
</feature>
<evidence type="ECO:0000259" key="10">
    <source>
        <dbReference type="PROSITE" id="PS50103"/>
    </source>
</evidence>
<evidence type="ECO:0000313" key="12">
    <source>
        <dbReference type="RefSeq" id="XP_021862137.2"/>
    </source>
</evidence>
<protein>
    <submittedName>
        <fullName evidence="12">Zinc finger CCCH domain-containing protein 53</fullName>
    </submittedName>
</protein>
<name>A0A9R0J664_SPIOL</name>
<dbReference type="GO" id="GO:0003723">
    <property type="term" value="F:RNA binding"/>
    <property type="evidence" value="ECO:0007669"/>
    <property type="project" value="UniProtKB-UniRule"/>
</dbReference>
<evidence type="ECO:0000256" key="8">
    <source>
        <dbReference type="SAM" id="MobiDB-lite"/>
    </source>
</evidence>
<evidence type="ECO:0000256" key="4">
    <source>
        <dbReference type="ARBA" id="ARBA00022884"/>
    </source>
</evidence>
<evidence type="ECO:0000256" key="3">
    <source>
        <dbReference type="ARBA" id="ARBA00022833"/>
    </source>
</evidence>
<feature type="compositionally biased region" description="Low complexity" evidence="8">
    <location>
        <begin position="152"/>
        <end position="187"/>
    </location>
</feature>
<dbReference type="InterPro" id="IPR034365">
    <property type="entry name" value="AtC3H46-like_RRM"/>
</dbReference>
<feature type="compositionally biased region" description="Low complexity" evidence="8">
    <location>
        <begin position="81"/>
        <end position="107"/>
    </location>
</feature>
<evidence type="ECO:0000313" key="11">
    <source>
        <dbReference type="Proteomes" id="UP000813463"/>
    </source>
</evidence>
<keyword evidence="11" id="KW-1185">Reference proteome</keyword>
<keyword evidence="4 6" id="KW-0694">RNA-binding</keyword>
<dbReference type="Pfam" id="PF00642">
    <property type="entry name" value="zf-CCCH"/>
    <property type="match status" value="1"/>
</dbReference>
<dbReference type="InterPro" id="IPR036855">
    <property type="entry name" value="Znf_CCCH_sf"/>
</dbReference>
<dbReference type="SUPFAM" id="SSF54928">
    <property type="entry name" value="RNA-binding domain, RBD"/>
    <property type="match status" value="1"/>
</dbReference>
<dbReference type="SMART" id="SM00356">
    <property type="entry name" value="ZnF_C3H1"/>
    <property type="match status" value="1"/>
</dbReference>
<feature type="region of interest" description="Disordered" evidence="8">
    <location>
        <begin position="152"/>
        <end position="189"/>
    </location>
</feature>
<dbReference type="Pfam" id="PF00076">
    <property type="entry name" value="RRM_1"/>
    <property type="match status" value="1"/>
</dbReference>
<evidence type="ECO:0000259" key="9">
    <source>
        <dbReference type="PROSITE" id="PS50102"/>
    </source>
</evidence>
<keyword evidence="2 7" id="KW-0863">Zinc-finger</keyword>
<dbReference type="Pfam" id="PF23182">
    <property type="entry name" value="PABC_AtC3H46"/>
    <property type="match status" value="1"/>
</dbReference>
<feature type="region of interest" description="Disordered" evidence="8">
    <location>
        <begin position="501"/>
        <end position="528"/>
    </location>
</feature>